<protein>
    <submittedName>
        <fullName evidence="1">Uncharacterized protein</fullName>
    </submittedName>
</protein>
<proteinExistence type="predicted"/>
<sequence>MGHRKASWITHMVEKGQDAHIFSQLLPEPDHESPLVEKLAGLEPSRFDTQEDAERKLKKLERYNQDRCCTTSHCVGDEYPLEYGKQTLFVNASVSGSGALPVQRPWLVDVELPRAR</sequence>
<keyword evidence="2" id="KW-1185">Reference proteome</keyword>
<comment type="caution">
    <text evidence="1">The sequence shown here is derived from an EMBL/GenBank/DDBJ whole genome shotgun (WGS) entry which is preliminary data.</text>
</comment>
<gene>
    <name evidence="1" type="ORF">ABVK25_003300</name>
</gene>
<dbReference type="EMBL" id="JBHFEH010000008">
    <property type="protein sequence ID" value="KAL2056277.1"/>
    <property type="molecule type" value="Genomic_DNA"/>
</dbReference>
<name>A0ABR4BEJ9_9LECA</name>
<evidence type="ECO:0000313" key="1">
    <source>
        <dbReference type="EMBL" id="KAL2056277.1"/>
    </source>
</evidence>
<reference evidence="1 2" key="1">
    <citation type="submission" date="2024-09" db="EMBL/GenBank/DDBJ databases">
        <title>Rethinking Asexuality: The Enigmatic Case of Functional Sexual Genes in Lepraria (Stereocaulaceae).</title>
        <authorList>
            <person name="Doellman M."/>
            <person name="Sun Y."/>
            <person name="Barcenas-Pena A."/>
            <person name="Lumbsch H.T."/>
            <person name="Grewe F."/>
        </authorList>
    </citation>
    <scope>NUCLEOTIDE SEQUENCE [LARGE SCALE GENOMIC DNA]</scope>
    <source>
        <strain evidence="1 2">Grewe 0041</strain>
    </source>
</reference>
<evidence type="ECO:0000313" key="2">
    <source>
        <dbReference type="Proteomes" id="UP001590951"/>
    </source>
</evidence>
<accession>A0ABR4BEJ9</accession>
<dbReference type="Proteomes" id="UP001590951">
    <property type="component" value="Unassembled WGS sequence"/>
</dbReference>
<organism evidence="1 2">
    <name type="scientific">Lepraria finkii</name>
    <dbReference type="NCBI Taxonomy" id="1340010"/>
    <lineage>
        <taxon>Eukaryota</taxon>
        <taxon>Fungi</taxon>
        <taxon>Dikarya</taxon>
        <taxon>Ascomycota</taxon>
        <taxon>Pezizomycotina</taxon>
        <taxon>Lecanoromycetes</taxon>
        <taxon>OSLEUM clade</taxon>
        <taxon>Lecanoromycetidae</taxon>
        <taxon>Lecanorales</taxon>
        <taxon>Lecanorineae</taxon>
        <taxon>Stereocaulaceae</taxon>
        <taxon>Lepraria</taxon>
    </lineage>
</organism>